<dbReference type="InterPro" id="IPR011990">
    <property type="entry name" value="TPR-like_helical_dom_sf"/>
</dbReference>
<name>F2B1R4_RHOBT</name>
<proteinExistence type="predicted"/>
<feature type="signal peptide" evidence="3">
    <location>
        <begin position="1"/>
        <end position="21"/>
    </location>
</feature>
<dbReference type="RefSeq" id="WP_007329824.1">
    <property type="nucleotide sequence ID" value="NZ_AFAR01000311.1"/>
</dbReference>
<dbReference type="SMART" id="SM00028">
    <property type="entry name" value="TPR"/>
    <property type="match status" value="2"/>
</dbReference>
<evidence type="ECO:0000256" key="2">
    <source>
        <dbReference type="SAM" id="Phobius"/>
    </source>
</evidence>
<dbReference type="Gene3D" id="1.25.40.10">
    <property type="entry name" value="Tetratricopeptide repeat domain"/>
    <property type="match status" value="1"/>
</dbReference>
<keyword evidence="2" id="KW-0812">Transmembrane</keyword>
<sequence>MRKFVLFVAVFSAFFPRQLSACLWDYDTLAMERELFPGANELIAGYFVRHSDAYYEWRIADRMAKPADQLLPSDLDDVAVAHDKLGNHDKAIETILEKMERWPNQGRYESEANLGTFYIHAGRLEEGLKHIRSAIAINPDAHFGREIYQQLLVEYLIERQSESPQLPLSTSVGEGPLGFTAFVLESRKPAEDVRLEEIQAAARGVMGMMRFGNADSPVLLEALGDLLLADFSNDDAKMLATRAYLRASMKVDDPDATVAYRDKAEATISMQKDVELEQVEELLFQEIEKGNNLFIRISADEAAWIAADMDVDVEFRKKYLNAPPLSYGPEDDDEEGWVSGLSTTGVVACICSLVAGLIAIAVVARKQSRRDRSLF</sequence>
<dbReference type="EMBL" id="AFAR01000311">
    <property type="protein sequence ID" value="EGF24122.1"/>
    <property type="molecule type" value="Genomic_DNA"/>
</dbReference>
<dbReference type="Proteomes" id="UP000006222">
    <property type="component" value="Unassembled WGS sequence"/>
</dbReference>
<keyword evidence="3" id="KW-0732">Signal</keyword>
<dbReference type="PROSITE" id="PS50005">
    <property type="entry name" value="TPR"/>
    <property type="match status" value="1"/>
</dbReference>
<keyword evidence="1" id="KW-0802">TPR repeat</keyword>
<evidence type="ECO:0000313" key="5">
    <source>
        <dbReference type="Proteomes" id="UP000006222"/>
    </source>
</evidence>
<gene>
    <name evidence="4" type="ORF">RBWH47_01298</name>
</gene>
<dbReference type="AlphaFoldDB" id="F2B1R4"/>
<evidence type="ECO:0000256" key="1">
    <source>
        <dbReference type="PROSITE-ProRule" id="PRU00339"/>
    </source>
</evidence>
<dbReference type="PATRIC" id="fig|991778.3.peg.6271"/>
<dbReference type="SUPFAM" id="SSF48452">
    <property type="entry name" value="TPR-like"/>
    <property type="match status" value="1"/>
</dbReference>
<dbReference type="InterPro" id="IPR019734">
    <property type="entry name" value="TPR_rpt"/>
</dbReference>
<organism evidence="4 5">
    <name type="scientific">Rhodopirellula baltica WH47</name>
    <dbReference type="NCBI Taxonomy" id="991778"/>
    <lineage>
        <taxon>Bacteria</taxon>
        <taxon>Pseudomonadati</taxon>
        <taxon>Planctomycetota</taxon>
        <taxon>Planctomycetia</taxon>
        <taxon>Pirellulales</taxon>
        <taxon>Pirellulaceae</taxon>
        <taxon>Rhodopirellula</taxon>
    </lineage>
</organism>
<feature type="repeat" description="TPR" evidence="1">
    <location>
        <begin position="108"/>
        <end position="141"/>
    </location>
</feature>
<protein>
    <submittedName>
        <fullName evidence="4">Tetratricopeptide repeat domain protein</fullName>
    </submittedName>
</protein>
<feature type="transmembrane region" description="Helical" evidence="2">
    <location>
        <begin position="345"/>
        <end position="364"/>
    </location>
</feature>
<evidence type="ECO:0000256" key="3">
    <source>
        <dbReference type="SAM" id="SignalP"/>
    </source>
</evidence>
<keyword evidence="2" id="KW-0472">Membrane</keyword>
<comment type="caution">
    <text evidence="4">The sequence shown here is derived from an EMBL/GenBank/DDBJ whole genome shotgun (WGS) entry which is preliminary data.</text>
</comment>
<keyword evidence="2" id="KW-1133">Transmembrane helix</keyword>
<feature type="chain" id="PRO_5003279356" evidence="3">
    <location>
        <begin position="22"/>
        <end position="375"/>
    </location>
</feature>
<evidence type="ECO:0000313" key="4">
    <source>
        <dbReference type="EMBL" id="EGF24122.1"/>
    </source>
</evidence>
<reference evidence="4 5" key="1">
    <citation type="journal article" date="2013" name="Mar. Genomics">
        <title>Expression of sulfatases in Rhodopirellula baltica and the diversity of sulfatases in the genus Rhodopirellula.</title>
        <authorList>
            <person name="Wegner C.E."/>
            <person name="Richter-Heitmann T."/>
            <person name="Klindworth A."/>
            <person name="Klockow C."/>
            <person name="Richter M."/>
            <person name="Achstetter T."/>
            <person name="Glockner F.O."/>
            <person name="Harder J."/>
        </authorList>
    </citation>
    <scope>NUCLEOTIDE SEQUENCE [LARGE SCALE GENOMIC DNA]</scope>
    <source>
        <strain evidence="4 5">WH47</strain>
    </source>
</reference>
<accession>F2B1R4</accession>